<keyword evidence="6 9" id="KW-0456">Lyase</keyword>
<dbReference type="InterPro" id="IPR036778">
    <property type="entry name" value="OHCU_decarboxylase_sf"/>
</dbReference>
<keyword evidence="10" id="KW-1185">Reference proteome</keyword>
<feature type="domain" description="Oxo-4-hydroxy-4-carboxy-5-ureidoimidazoline decarboxylase" evidence="8">
    <location>
        <begin position="7"/>
        <end position="162"/>
    </location>
</feature>
<organism evidence="9 10">
    <name type="scientific">Arthrobacter hankyongi</name>
    <dbReference type="NCBI Taxonomy" id="2904801"/>
    <lineage>
        <taxon>Bacteria</taxon>
        <taxon>Bacillati</taxon>
        <taxon>Actinomycetota</taxon>
        <taxon>Actinomycetes</taxon>
        <taxon>Micrococcales</taxon>
        <taxon>Micrococcaceae</taxon>
        <taxon>Arthrobacter</taxon>
    </lineage>
</organism>
<comment type="caution">
    <text evidence="9">The sequence shown here is derived from an EMBL/GenBank/DDBJ whole genome shotgun (WGS) entry which is preliminary data.</text>
</comment>
<keyword evidence="4" id="KW-0659">Purine metabolism</keyword>
<dbReference type="Proteomes" id="UP001165368">
    <property type="component" value="Unassembled WGS sequence"/>
</dbReference>
<dbReference type="EMBL" id="JAKLTQ010000033">
    <property type="protein sequence ID" value="MCG2624832.1"/>
    <property type="molecule type" value="Genomic_DNA"/>
</dbReference>
<evidence type="ECO:0000313" key="10">
    <source>
        <dbReference type="Proteomes" id="UP001165368"/>
    </source>
</evidence>
<evidence type="ECO:0000256" key="3">
    <source>
        <dbReference type="ARBA" id="ARBA00012257"/>
    </source>
</evidence>
<accession>A0ABS9LEF7</accession>
<proteinExistence type="predicted"/>
<evidence type="ECO:0000259" key="8">
    <source>
        <dbReference type="Pfam" id="PF09349"/>
    </source>
</evidence>
<evidence type="ECO:0000256" key="7">
    <source>
        <dbReference type="SAM" id="MobiDB-lite"/>
    </source>
</evidence>
<evidence type="ECO:0000256" key="4">
    <source>
        <dbReference type="ARBA" id="ARBA00022631"/>
    </source>
</evidence>
<protein>
    <recommendedName>
        <fullName evidence="3">2-oxo-4-hydroxy-4-carboxy-5-ureidoimidazoline decarboxylase</fullName>
        <ecNumber evidence="3">4.1.1.97</ecNumber>
    </recommendedName>
</protein>
<dbReference type="Gene3D" id="1.10.3330.10">
    <property type="entry name" value="Oxo-4-hydroxy-4-carboxy-5-ureidoimidazoline decarboxylase"/>
    <property type="match status" value="1"/>
</dbReference>
<dbReference type="Pfam" id="PF09349">
    <property type="entry name" value="OHCU_decarbox"/>
    <property type="match status" value="1"/>
</dbReference>
<keyword evidence="5" id="KW-0210">Decarboxylase</keyword>
<evidence type="ECO:0000256" key="1">
    <source>
        <dbReference type="ARBA" id="ARBA00001163"/>
    </source>
</evidence>
<dbReference type="GO" id="GO:0051997">
    <property type="term" value="F:2-oxo-4-hydroxy-4-carboxy-5-ureidoimidazoline decarboxylase activity"/>
    <property type="evidence" value="ECO:0007669"/>
    <property type="project" value="UniProtKB-EC"/>
</dbReference>
<dbReference type="RefSeq" id="WP_237827273.1">
    <property type="nucleotide sequence ID" value="NZ_JAKLTQ010000033.1"/>
</dbReference>
<dbReference type="EC" id="4.1.1.97" evidence="3"/>
<reference evidence="9" key="1">
    <citation type="submission" date="2022-01" db="EMBL/GenBank/DDBJ databases">
        <authorList>
            <person name="Jo J.-H."/>
            <person name="Im W.-T."/>
        </authorList>
    </citation>
    <scope>NUCLEOTIDE SEQUENCE</scope>
    <source>
        <strain evidence="9">I2-34</strain>
    </source>
</reference>
<evidence type="ECO:0000256" key="2">
    <source>
        <dbReference type="ARBA" id="ARBA00004754"/>
    </source>
</evidence>
<evidence type="ECO:0000256" key="6">
    <source>
        <dbReference type="ARBA" id="ARBA00023239"/>
    </source>
</evidence>
<dbReference type="NCBIfam" id="NF010372">
    <property type="entry name" value="PRK13798.1"/>
    <property type="match status" value="1"/>
</dbReference>
<dbReference type="PANTHER" id="PTHR43466:SF1">
    <property type="entry name" value="2-OXO-4-HYDROXY-4-CARBOXY-5-UREIDOIMIDAZOLINE DECARBOXYLASE-RELATED"/>
    <property type="match status" value="1"/>
</dbReference>
<evidence type="ECO:0000313" key="9">
    <source>
        <dbReference type="EMBL" id="MCG2624832.1"/>
    </source>
</evidence>
<comment type="pathway">
    <text evidence="2">Purine metabolism; urate degradation; (S)-allantoin from urate: step 3/3.</text>
</comment>
<comment type="catalytic activity">
    <reaction evidence="1">
        <text>5-hydroxy-2-oxo-4-ureido-2,5-dihydro-1H-imidazole-5-carboxylate + H(+) = (S)-allantoin + CO2</text>
        <dbReference type="Rhea" id="RHEA:26301"/>
        <dbReference type="ChEBI" id="CHEBI:15378"/>
        <dbReference type="ChEBI" id="CHEBI:15678"/>
        <dbReference type="ChEBI" id="CHEBI:16526"/>
        <dbReference type="ChEBI" id="CHEBI:58639"/>
        <dbReference type="EC" id="4.1.1.97"/>
    </reaction>
</comment>
<sequence length="169" mass="18742">MDLETFNQAEPARAARFLAPCVPIESWQRRLIAGRPYSSRQELLEAARRQAHSWSDAEVDAALAHHPRIGQQPAAAGLSGAEAGHSRREQAAVGSGADTAELWRQANRDYEDRFGRIFLIRAAGRSQQELLASLQERLRNDPATEARVRAGQLAEIALLRLQAQLEEPD</sequence>
<gene>
    <name evidence="9" type="primary">uraD</name>
    <name evidence="9" type="ORF">LVY72_23360</name>
</gene>
<dbReference type="InterPro" id="IPR017595">
    <property type="entry name" value="OHCU_decarboxylase-2"/>
</dbReference>
<dbReference type="SUPFAM" id="SSF158694">
    <property type="entry name" value="UraD-Like"/>
    <property type="match status" value="1"/>
</dbReference>
<evidence type="ECO:0000256" key="5">
    <source>
        <dbReference type="ARBA" id="ARBA00022793"/>
    </source>
</evidence>
<name>A0ABS9LEF7_9MICC</name>
<dbReference type="NCBIfam" id="TIGR03180">
    <property type="entry name" value="UraD_2"/>
    <property type="match status" value="1"/>
</dbReference>
<feature type="region of interest" description="Disordered" evidence="7">
    <location>
        <begin position="69"/>
        <end position="96"/>
    </location>
</feature>
<dbReference type="PANTHER" id="PTHR43466">
    <property type="entry name" value="2-OXO-4-HYDROXY-4-CARBOXY-5-UREIDOIMIDAZOLINE DECARBOXYLASE-RELATED"/>
    <property type="match status" value="1"/>
</dbReference>
<dbReference type="InterPro" id="IPR018020">
    <property type="entry name" value="OHCU_decarboxylase"/>
</dbReference>